<dbReference type="Proteomes" id="UP000630097">
    <property type="component" value="Unassembled WGS sequence"/>
</dbReference>
<accession>A0A8J3M764</accession>
<comment type="caution">
    <text evidence="2">The sequence shown here is derived from an EMBL/GenBank/DDBJ whole genome shotgun (WGS) entry which is preliminary data.</text>
</comment>
<reference evidence="2 3" key="1">
    <citation type="submission" date="2021-01" db="EMBL/GenBank/DDBJ databases">
        <title>Whole genome shotgun sequence of Planotetraspora kaengkrachanensis NBRC 104272.</title>
        <authorList>
            <person name="Komaki H."/>
            <person name="Tamura T."/>
        </authorList>
    </citation>
    <scope>NUCLEOTIDE SEQUENCE [LARGE SCALE GENOMIC DNA]</scope>
    <source>
        <strain evidence="2 3">NBRC 104272</strain>
    </source>
</reference>
<keyword evidence="3" id="KW-1185">Reference proteome</keyword>
<gene>
    <name evidence="2" type="ORF">Pka01_37880</name>
</gene>
<dbReference type="AlphaFoldDB" id="A0A8J3M764"/>
<proteinExistence type="predicted"/>
<dbReference type="RefSeq" id="WP_203884063.1">
    <property type="nucleotide sequence ID" value="NZ_BAABHH010000014.1"/>
</dbReference>
<protein>
    <submittedName>
        <fullName evidence="2">Uncharacterized protein</fullName>
    </submittedName>
</protein>
<name>A0A8J3M764_9ACTN</name>
<evidence type="ECO:0000256" key="1">
    <source>
        <dbReference type="SAM" id="MobiDB-lite"/>
    </source>
</evidence>
<organism evidence="2 3">
    <name type="scientific">Planotetraspora kaengkrachanensis</name>
    <dbReference type="NCBI Taxonomy" id="575193"/>
    <lineage>
        <taxon>Bacteria</taxon>
        <taxon>Bacillati</taxon>
        <taxon>Actinomycetota</taxon>
        <taxon>Actinomycetes</taxon>
        <taxon>Streptosporangiales</taxon>
        <taxon>Streptosporangiaceae</taxon>
        <taxon>Planotetraspora</taxon>
    </lineage>
</organism>
<feature type="region of interest" description="Disordered" evidence="1">
    <location>
        <begin position="1"/>
        <end position="20"/>
    </location>
</feature>
<evidence type="ECO:0000313" key="2">
    <source>
        <dbReference type="EMBL" id="GIG80661.1"/>
    </source>
</evidence>
<sequence>MNEPVTASGPAAGCEARDAPSFRDAAPPVYGDVIGAVTVPPTPNRHDFAGLATPLAGAAGVRDLHVVFEDERLAVSAPESRP</sequence>
<dbReference type="EMBL" id="BONV01000015">
    <property type="protein sequence ID" value="GIG80661.1"/>
    <property type="molecule type" value="Genomic_DNA"/>
</dbReference>
<evidence type="ECO:0000313" key="3">
    <source>
        <dbReference type="Proteomes" id="UP000630097"/>
    </source>
</evidence>